<name>A0A839YYX7_9SPHN</name>
<dbReference type="EMBL" id="JACICF010000001">
    <property type="protein sequence ID" value="MBB3763518.1"/>
    <property type="molecule type" value="Genomic_DNA"/>
</dbReference>
<sequence length="435" mass="48055">MAELPLPDRPRPHLQPAFVESSRVALADLRKSWHPIVWGLIVYVAVANLLISALTPLRIAGILDPVELRNPLLIASLGLWVVLGNPFRILKPRFLVQYVLILMIVVSAWRGIENFYNPFYQRNYLSHLFQLGSAYCLLGVGYHASNQIPKKVWMILGWATVGAVLLSTQTIISSLERGEVERFYTAAYSLLLPMAFGLLYSRRMAIASFLLLIISNKRAVMLAIAPMFAVFMKIGPSSHARRRKVTEKLLMLLVGVSVMASAAALLGFIAGSAGSDQSGVTRAAQITYERMASSIEVGTGERSLEEIDAGRTFEVQTALDTLDSFELAFGSGAGWTIYLRDHFAQNVHFTPISLTVVFGVFFAVYIYAFLIRTVWRGMRRTSAPTVAESIAPIYLSGAIVHTLFAYSIFIDFFIFFFAGAVLAGVERDKAARSAA</sequence>
<organism evidence="2 3">
    <name type="scientific">Sphingomicrobium lutaoense</name>
    <dbReference type="NCBI Taxonomy" id="515949"/>
    <lineage>
        <taxon>Bacteria</taxon>
        <taxon>Pseudomonadati</taxon>
        <taxon>Pseudomonadota</taxon>
        <taxon>Alphaproteobacteria</taxon>
        <taxon>Sphingomonadales</taxon>
        <taxon>Sphingomonadaceae</taxon>
        <taxon>Sphingomicrobium</taxon>
    </lineage>
</organism>
<feature type="transmembrane region" description="Helical" evidence="1">
    <location>
        <begin position="183"/>
        <end position="200"/>
    </location>
</feature>
<evidence type="ECO:0000313" key="2">
    <source>
        <dbReference type="EMBL" id="MBB3763518.1"/>
    </source>
</evidence>
<feature type="transmembrane region" description="Helical" evidence="1">
    <location>
        <begin position="124"/>
        <end position="145"/>
    </location>
</feature>
<feature type="transmembrane region" description="Helical" evidence="1">
    <location>
        <begin position="406"/>
        <end position="425"/>
    </location>
</feature>
<feature type="transmembrane region" description="Helical" evidence="1">
    <location>
        <begin position="349"/>
        <end position="370"/>
    </location>
</feature>
<evidence type="ECO:0000313" key="3">
    <source>
        <dbReference type="Proteomes" id="UP000578569"/>
    </source>
</evidence>
<feature type="transmembrane region" description="Helical" evidence="1">
    <location>
        <begin position="95"/>
        <end position="112"/>
    </location>
</feature>
<dbReference type="Proteomes" id="UP000578569">
    <property type="component" value="Unassembled WGS sequence"/>
</dbReference>
<proteinExistence type="predicted"/>
<keyword evidence="1" id="KW-1133">Transmembrane helix</keyword>
<reference evidence="2 3" key="1">
    <citation type="submission" date="2020-08" db="EMBL/GenBank/DDBJ databases">
        <title>Genomic Encyclopedia of Type Strains, Phase IV (KMG-IV): sequencing the most valuable type-strain genomes for metagenomic binning, comparative biology and taxonomic classification.</title>
        <authorList>
            <person name="Goeker M."/>
        </authorList>
    </citation>
    <scope>NUCLEOTIDE SEQUENCE [LARGE SCALE GENOMIC DNA]</scope>
    <source>
        <strain evidence="2 3">DSM 24194</strain>
    </source>
</reference>
<feature type="transmembrane region" description="Helical" evidence="1">
    <location>
        <begin position="151"/>
        <end position="171"/>
    </location>
</feature>
<gene>
    <name evidence="2" type="ORF">FHS50_000541</name>
</gene>
<feature type="transmembrane region" description="Helical" evidence="1">
    <location>
        <begin position="36"/>
        <end position="60"/>
    </location>
</feature>
<evidence type="ECO:0008006" key="4">
    <source>
        <dbReference type="Google" id="ProtNLM"/>
    </source>
</evidence>
<evidence type="ECO:0000256" key="1">
    <source>
        <dbReference type="SAM" id="Phobius"/>
    </source>
</evidence>
<feature type="transmembrane region" description="Helical" evidence="1">
    <location>
        <begin position="72"/>
        <end position="89"/>
    </location>
</feature>
<dbReference type="AlphaFoldDB" id="A0A839YYX7"/>
<comment type="caution">
    <text evidence="2">The sequence shown here is derived from an EMBL/GenBank/DDBJ whole genome shotgun (WGS) entry which is preliminary data.</text>
</comment>
<dbReference type="RefSeq" id="WP_183932856.1">
    <property type="nucleotide sequence ID" value="NZ_JACICF010000001.1"/>
</dbReference>
<feature type="transmembrane region" description="Helical" evidence="1">
    <location>
        <begin position="249"/>
        <end position="270"/>
    </location>
</feature>
<keyword evidence="1" id="KW-0812">Transmembrane</keyword>
<protein>
    <recommendedName>
        <fullName evidence="4">O-antigen ligase</fullName>
    </recommendedName>
</protein>
<keyword evidence="1" id="KW-0472">Membrane</keyword>
<keyword evidence="3" id="KW-1185">Reference proteome</keyword>
<accession>A0A839YYX7</accession>